<organism evidence="1 2">
    <name type="scientific">Vittaforma corneae (strain ATCC 50505)</name>
    <name type="common">Microsporidian parasite</name>
    <name type="synonym">Nosema corneum</name>
    <dbReference type="NCBI Taxonomy" id="993615"/>
    <lineage>
        <taxon>Eukaryota</taxon>
        <taxon>Fungi</taxon>
        <taxon>Fungi incertae sedis</taxon>
        <taxon>Microsporidia</taxon>
        <taxon>Nosematidae</taxon>
        <taxon>Vittaforma</taxon>
    </lineage>
</organism>
<name>L2GQI5_VITCO</name>
<dbReference type="RefSeq" id="XP_007603548.1">
    <property type="nucleotide sequence ID" value="XM_007603486.1"/>
</dbReference>
<dbReference type="InParanoid" id="L2GQI5"/>
<dbReference type="GeneID" id="19880813"/>
<dbReference type="OMA" id="FITEMPE"/>
<gene>
    <name evidence="1" type="ORF">VICG_00095</name>
</gene>
<keyword evidence="2" id="KW-1185">Reference proteome</keyword>
<accession>L2GQI5</accession>
<dbReference type="HOGENOM" id="CLU_167756_0_0_1"/>
<evidence type="ECO:0000313" key="1">
    <source>
        <dbReference type="EMBL" id="ELA42780.1"/>
    </source>
</evidence>
<reference evidence="2" key="1">
    <citation type="submission" date="2011-05" db="EMBL/GenBank/DDBJ databases">
        <title>The genome sequence of Vittaforma corneae strain ATCC 50505.</title>
        <authorList>
            <consortium name="The Broad Institute Genome Sequencing Platform"/>
            <person name="Cuomo C."/>
            <person name="Didier E."/>
            <person name="Bowers L."/>
            <person name="Young S.K."/>
            <person name="Zeng Q."/>
            <person name="Gargeya S."/>
            <person name="Fitzgerald M."/>
            <person name="Haas B."/>
            <person name="Abouelleil A."/>
            <person name="Alvarado L."/>
            <person name="Arachchi H.M."/>
            <person name="Berlin A."/>
            <person name="Chapman S.B."/>
            <person name="Gearin G."/>
            <person name="Goldberg J."/>
            <person name="Griggs A."/>
            <person name="Gujja S."/>
            <person name="Hansen M."/>
            <person name="Heiman D."/>
            <person name="Howarth C."/>
            <person name="Larimer J."/>
            <person name="Lui A."/>
            <person name="MacDonald P.J.P."/>
            <person name="McCowen C."/>
            <person name="Montmayeur A."/>
            <person name="Murphy C."/>
            <person name="Neiman D."/>
            <person name="Pearson M."/>
            <person name="Priest M."/>
            <person name="Roberts A."/>
            <person name="Saif S."/>
            <person name="Shea T."/>
            <person name="Sisk P."/>
            <person name="Stolte C."/>
            <person name="Sykes S."/>
            <person name="Wortman J."/>
            <person name="Nusbaum C."/>
            <person name="Birren B."/>
        </authorList>
    </citation>
    <scope>NUCLEOTIDE SEQUENCE [LARGE SCALE GENOMIC DNA]</scope>
    <source>
        <strain evidence="2">ATCC 50505</strain>
    </source>
</reference>
<dbReference type="OrthoDB" id="2190159at2759"/>
<proteinExistence type="predicted"/>
<dbReference type="VEuPathDB" id="MicrosporidiaDB:VICG_00095"/>
<protein>
    <submittedName>
        <fullName evidence="1">Uncharacterized protein</fullName>
    </submittedName>
</protein>
<evidence type="ECO:0000313" key="2">
    <source>
        <dbReference type="Proteomes" id="UP000011082"/>
    </source>
</evidence>
<sequence length="118" mass="13873">MQRIRKVLRIPKDPRTMKNTFITEIPQDLLHKIDAEEWRSHVEGLNKIMLRKERPSILNTIKMFLVIPAALDLDRYDKDVRKYLKELNIGLKSRGIFIEDPSLNGYTELEVVISEANQ</sequence>
<dbReference type="AlphaFoldDB" id="L2GQI5"/>
<dbReference type="Proteomes" id="UP000011082">
    <property type="component" value="Unassembled WGS sequence"/>
</dbReference>
<dbReference type="EMBL" id="JH370130">
    <property type="protein sequence ID" value="ELA42780.1"/>
    <property type="molecule type" value="Genomic_DNA"/>
</dbReference>